<evidence type="ECO:0000313" key="2">
    <source>
        <dbReference type="Proteomes" id="UP000887574"/>
    </source>
</evidence>
<feature type="compositionally biased region" description="Polar residues" evidence="1">
    <location>
        <begin position="67"/>
        <end position="79"/>
    </location>
</feature>
<evidence type="ECO:0000256" key="1">
    <source>
        <dbReference type="SAM" id="MobiDB-lite"/>
    </source>
</evidence>
<reference evidence="3" key="1">
    <citation type="submission" date="2022-11" db="UniProtKB">
        <authorList>
            <consortium name="WormBaseParasite"/>
        </authorList>
    </citation>
    <scope>IDENTIFICATION</scope>
</reference>
<protein>
    <submittedName>
        <fullName evidence="3">Uncharacterized protein</fullName>
    </submittedName>
</protein>
<organism evidence="2 3">
    <name type="scientific">Ditylenchus dipsaci</name>
    <dbReference type="NCBI Taxonomy" id="166011"/>
    <lineage>
        <taxon>Eukaryota</taxon>
        <taxon>Metazoa</taxon>
        <taxon>Ecdysozoa</taxon>
        <taxon>Nematoda</taxon>
        <taxon>Chromadorea</taxon>
        <taxon>Rhabditida</taxon>
        <taxon>Tylenchina</taxon>
        <taxon>Tylenchomorpha</taxon>
        <taxon>Sphaerularioidea</taxon>
        <taxon>Anguinidae</taxon>
        <taxon>Anguininae</taxon>
        <taxon>Ditylenchus</taxon>
    </lineage>
</organism>
<proteinExistence type="predicted"/>
<feature type="region of interest" description="Disordered" evidence="1">
    <location>
        <begin position="1"/>
        <end position="79"/>
    </location>
</feature>
<dbReference type="AlphaFoldDB" id="A0A915D8U1"/>
<accession>A0A915D8U1</accession>
<feature type="compositionally biased region" description="Basic residues" evidence="1">
    <location>
        <begin position="19"/>
        <end position="33"/>
    </location>
</feature>
<sequence>MSKRRQREVEDESKSILSAKRRQAATSRWKKTMAKSDKGMKASETRSSSEAATQGSGCIYQKMARLSHSSKAKMSTFLR</sequence>
<evidence type="ECO:0000313" key="3">
    <source>
        <dbReference type="WBParaSite" id="jg16661"/>
    </source>
</evidence>
<name>A0A915D8U1_9BILA</name>
<feature type="compositionally biased region" description="Basic and acidic residues" evidence="1">
    <location>
        <begin position="34"/>
        <end position="44"/>
    </location>
</feature>
<keyword evidence="2" id="KW-1185">Reference proteome</keyword>
<dbReference type="Proteomes" id="UP000887574">
    <property type="component" value="Unplaced"/>
</dbReference>
<dbReference type="WBParaSite" id="jg16661">
    <property type="protein sequence ID" value="jg16661"/>
    <property type="gene ID" value="jg16661"/>
</dbReference>